<evidence type="ECO:0000256" key="6">
    <source>
        <dbReference type="RuleBase" id="RU361235"/>
    </source>
</evidence>
<comment type="similarity">
    <text evidence="1 6">Belongs to the type-B carboxylesterase/lipase family.</text>
</comment>
<dbReference type="PROSITE" id="PS00122">
    <property type="entry name" value="CARBOXYLESTERASE_B_1"/>
    <property type="match status" value="1"/>
</dbReference>
<feature type="chain" id="PRO_5028519509" description="Carboxylic ester hydrolase" evidence="6">
    <location>
        <begin position="23"/>
        <end position="448"/>
    </location>
</feature>
<dbReference type="EC" id="3.1.1.-" evidence="6"/>
<dbReference type="InterPro" id="IPR050309">
    <property type="entry name" value="Type-B_Carboxylest/Lipase"/>
</dbReference>
<dbReference type="Pfam" id="PF00135">
    <property type="entry name" value="COesterase"/>
    <property type="match status" value="1"/>
</dbReference>
<keyword evidence="2" id="KW-0719">Serine esterase</keyword>
<evidence type="ECO:0000256" key="1">
    <source>
        <dbReference type="ARBA" id="ARBA00005964"/>
    </source>
</evidence>
<dbReference type="PANTHER" id="PTHR11559">
    <property type="entry name" value="CARBOXYLESTERASE"/>
    <property type="match status" value="1"/>
</dbReference>
<dbReference type="InterPro" id="IPR002018">
    <property type="entry name" value="CarbesteraseB"/>
</dbReference>
<keyword evidence="6" id="KW-0732">Signal</keyword>
<dbReference type="InterPro" id="IPR029058">
    <property type="entry name" value="AB_hydrolase_fold"/>
</dbReference>
<dbReference type="SUPFAM" id="SSF53474">
    <property type="entry name" value="alpha/beta-Hydrolases"/>
    <property type="match status" value="1"/>
</dbReference>
<evidence type="ECO:0000256" key="2">
    <source>
        <dbReference type="ARBA" id="ARBA00022487"/>
    </source>
</evidence>
<feature type="domain" description="Carboxylesterase type B" evidence="7">
    <location>
        <begin position="24"/>
        <end position="342"/>
    </location>
</feature>
<keyword evidence="4" id="KW-1015">Disulfide bond</keyword>
<accession>A0A6P7G7M2</accession>
<dbReference type="GO" id="GO:0052689">
    <property type="term" value="F:carboxylic ester hydrolase activity"/>
    <property type="evidence" value="ECO:0007669"/>
    <property type="project" value="UniProtKB-KW"/>
</dbReference>
<gene>
    <name evidence="8" type="primary">LOC114334904</name>
</gene>
<proteinExistence type="inferred from homology"/>
<evidence type="ECO:0000256" key="3">
    <source>
        <dbReference type="ARBA" id="ARBA00022801"/>
    </source>
</evidence>
<keyword evidence="5" id="KW-0325">Glycoprotein</keyword>
<reference evidence="8" key="1">
    <citation type="submission" date="2025-08" db="UniProtKB">
        <authorList>
            <consortium name="RefSeq"/>
        </authorList>
    </citation>
    <scope>IDENTIFICATION</scope>
    <source>
        <tissue evidence="8">Whole insect</tissue>
    </source>
</reference>
<protein>
    <recommendedName>
        <fullName evidence="6">Carboxylic ester hydrolase</fullName>
        <ecNumber evidence="6">3.1.1.-</ecNumber>
    </recommendedName>
</protein>
<evidence type="ECO:0000256" key="5">
    <source>
        <dbReference type="ARBA" id="ARBA00023180"/>
    </source>
</evidence>
<sequence length="448" mass="49901">MVKILYLVPILYCISLVYYVNGSENRIKTPQGTVRGYYKRSFGGRQFLAFEGIPYAKPPVGNLRFAEPEPADKWTGQLIGNRTYVCLAYLPLPGFKGIIGAEDCLYLYVYVPLTKIKGDENLDVVVHIHGGAYQFGAPSMMANPDFIMDQDVVYVSFNYRLSILGFLSTEDNVVSGNNGLKDQVLALKWIKDNIKFFGGNPNSVTITGSSAGASSVHHHYFSPLSKGLFHRGFSQSGTAFSPWSIVEYPLKKANEVAGYLNCTSDSTKDMVDCLRKVSSVDLLNAMTKLFRYLDAIPLVIFGPVIENGENPFLADHPYKLIKKGKINDVPWVTSSVKDEGIFPTVCVGHGDDGGLIFKVISSGPILDPQDEKFMKHLTKFVADYAKTGQPSINNVEWLPVDPDSEEINTLEIDSPDKVFMTKMKHIGAMEFWDSLPIKENEKLYPELR</sequence>
<dbReference type="RefSeq" id="XP_028140843.1">
    <property type="nucleotide sequence ID" value="XM_028285042.1"/>
</dbReference>
<feature type="signal peptide" evidence="6">
    <location>
        <begin position="1"/>
        <end position="22"/>
    </location>
</feature>
<organism evidence="8">
    <name type="scientific">Diabrotica virgifera virgifera</name>
    <name type="common">western corn rootworm</name>
    <dbReference type="NCBI Taxonomy" id="50390"/>
    <lineage>
        <taxon>Eukaryota</taxon>
        <taxon>Metazoa</taxon>
        <taxon>Ecdysozoa</taxon>
        <taxon>Arthropoda</taxon>
        <taxon>Hexapoda</taxon>
        <taxon>Insecta</taxon>
        <taxon>Pterygota</taxon>
        <taxon>Neoptera</taxon>
        <taxon>Endopterygota</taxon>
        <taxon>Coleoptera</taxon>
        <taxon>Polyphaga</taxon>
        <taxon>Cucujiformia</taxon>
        <taxon>Chrysomeloidea</taxon>
        <taxon>Chrysomelidae</taxon>
        <taxon>Galerucinae</taxon>
        <taxon>Diabroticina</taxon>
        <taxon>Diabroticites</taxon>
        <taxon>Diabrotica</taxon>
    </lineage>
</organism>
<evidence type="ECO:0000259" key="7">
    <source>
        <dbReference type="Pfam" id="PF00135"/>
    </source>
</evidence>
<dbReference type="InterPro" id="IPR019826">
    <property type="entry name" value="Carboxylesterase_B_AS"/>
</dbReference>
<name>A0A6P7G7M2_DIAVI</name>
<dbReference type="Gene3D" id="3.40.50.1820">
    <property type="entry name" value="alpha/beta hydrolase"/>
    <property type="match status" value="2"/>
</dbReference>
<dbReference type="AlphaFoldDB" id="A0A6P7G7M2"/>
<evidence type="ECO:0000256" key="4">
    <source>
        <dbReference type="ARBA" id="ARBA00023157"/>
    </source>
</evidence>
<evidence type="ECO:0000313" key="8">
    <source>
        <dbReference type="RefSeq" id="XP_028140843.1"/>
    </source>
</evidence>
<keyword evidence="3 6" id="KW-0378">Hydrolase</keyword>